<dbReference type="EMBL" id="GBXM01044834">
    <property type="protein sequence ID" value="JAH63743.1"/>
    <property type="molecule type" value="Transcribed_RNA"/>
</dbReference>
<evidence type="ECO:0000313" key="1">
    <source>
        <dbReference type="EMBL" id="JAH63743.1"/>
    </source>
</evidence>
<protein>
    <submittedName>
        <fullName evidence="1">Uncharacterized protein</fullName>
    </submittedName>
</protein>
<sequence length="11" mass="1334">MATMWRKTTHA</sequence>
<reference evidence="1" key="1">
    <citation type="submission" date="2014-11" db="EMBL/GenBank/DDBJ databases">
        <authorList>
            <person name="Amaro Gonzalez C."/>
        </authorList>
    </citation>
    <scope>NUCLEOTIDE SEQUENCE</scope>
</reference>
<proteinExistence type="predicted"/>
<organism evidence="1">
    <name type="scientific">Anguilla anguilla</name>
    <name type="common">European freshwater eel</name>
    <name type="synonym">Muraena anguilla</name>
    <dbReference type="NCBI Taxonomy" id="7936"/>
    <lineage>
        <taxon>Eukaryota</taxon>
        <taxon>Metazoa</taxon>
        <taxon>Chordata</taxon>
        <taxon>Craniata</taxon>
        <taxon>Vertebrata</taxon>
        <taxon>Euteleostomi</taxon>
        <taxon>Actinopterygii</taxon>
        <taxon>Neopterygii</taxon>
        <taxon>Teleostei</taxon>
        <taxon>Anguilliformes</taxon>
        <taxon>Anguillidae</taxon>
        <taxon>Anguilla</taxon>
    </lineage>
</organism>
<name>A0A0E9UFN3_ANGAN</name>
<reference evidence="1" key="2">
    <citation type="journal article" date="2015" name="Fish Shellfish Immunol.">
        <title>Early steps in the European eel (Anguilla anguilla)-Vibrio vulnificus interaction in the gills: Role of the RtxA13 toxin.</title>
        <authorList>
            <person name="Callol A."/>
            <person name="Pajuelo D."/>
            <person name="Ebbesson L."/>
            <person name="Teles M."/>
            <person name="MacKenzie S."/>
            <person name="Amaro C."/>
        </authorList>
    </citation>
    <scope>NUCLEOTIDE SEQUENCE</scope>
</reference>
<accession>A0A0E9UFN3</accession>